<dbReference type="RefSeq" id="WP_215627579.1">
    <property type="nucleotide sequence ID" value="NZ_CP067089.2"/>
</dbReference>
<dbReference type="AlphaFoldDB" id="A0A7T7XPU0"/>
<keyword evidence="4" id="KW-1185">Reference proteome</keyword>
<dbReference type="PANTHER" id="PTHR43615">
    <property type="entry name" value="PHOSPHOENOLPYRUVATE SYNTHASE-RELATED"/>
    <property type="match status" value="1"/>
</dbReference>
<dbReference type="Gene3D" id="3.50.30.10">
    <property type="entry name" value="Phosphohistidine domain"/>
    <property type="match status" value="1"/>
</dbReference>
<dbReference type="EMBL" id="CP067089">
    <property type="protein sequence ID" value="QQO10275.1"/>
    <property type="molecule type" value="Genomic_DNA"/>
</dbReference>
<dbReference type="InterPro" id="IPR036637">
    <property type="entry name" value="Phosphohistidine_dom_sf"/>
</dbReference>
<evidence type="ECO:0008006" key="5">
    <source>
        <dbReference type="Google" id="ProtNLM"/>
    </source>
</evidence>
<sequence>MEIYKLSELTQEIYPRAGGKARGLAELIRAKLTVADGFVITDLETEEDFRDAAGYYDTSGLGIVAVRSSASSEDGEDFSNAGQYTSYLNVSGREGFIAALKGCMASLHNRNAESYSAFFSQAKSVTMAVVVQKMVDAVCAGVCFTVDPATGKKDLLIEAVAGLGESLVSGQAQAERCIVPLDRENKRALPEKADYSSAGGILTEAIVSAISGDICRALDYFGHELDMEWAVDKDGALTWLQARPVTTLDEAAIDELDGTTYGDETTVYTNCNIGEMLPGAVTPLSLSTSVKGIDHGLRMMLIKAGAYRNLKEIRDGECITSYSNHLFFNLTSIYKMATTILGAQKESVEASICGKTLDTPPLPWKDKPVIVKAYNGIKYFKFLFSNKKAIKKIDRFTARMAIPHSNDLGKYYKNIDAAMPDLIDATYYHYITSAHSGAMSSAILAIIKGDYSGEDEAKGVIAGFLEDIDNIESVDILRSMRTLAFRVLKKNPGAVHYSADKLAEYIKGDTGSVREAYDYFIKRHGHRSIREAELRNKSWKNDETALMENIKTVMMSGAVETPKKESHVRERINAFLADKKGSMGKALGFLINQARQGVYNREYTKSKFVMAVDVFKEAYYRLAGMMVEAGALPERDLIYFLSHKEIGELIFQRRAKLIKKAIQRRRLLDEQMEVQFEEYYVGRPVPVAVESVQTENGMVLSGAPISRGETKGQARVVKSVEDARELQEGEIMVAAFTDIGWSPYYCIVGGLVTEVGSALSHGAVVAREYSLPLVANVSNATKIIKTGDLISINGTKGTVTILETAESYGTAAV</sequence>
<accession>A0A7T7XPU0</accession>
<dbReference type="InterPro" id="IPR002192">
    <property type="entry name" value="PPDK_AMP/ATP-bd"/>
</dbReference>
<proteinExistence type="predicted"/>
<dbReference type="InterPro" id="IPR013815">
    <property type="entry name" value="ATP_grasp_subdomain_1"/>
</dbReference>
<gene>
    <name evidence="3" type="ORF">JFL75_04970</name>
</gene>
<dbReference type="Pfam" id="PF00391">
    <property type="entry name" value="PEP-utilizers"/>
    <property type="match status" value="1"/>
</dbReference>
<dbReference type="Gene3D" id="3.30.470.20">
    <property type="entry name" value="ATP-grasp fold, B domain"/>
    <property type="match status" value="1"/>
</dbReference>
<evidence type="ECO:0000259" key="1">
    <source>
        <dbReference type="Pfam" id="PF00391"/>
    </source>
</evidence>
<dbReference type="SUPFAM" id="SSF56059">
    <property type="entry name" value="Glutathione synthetase ATP-binding domain-like"/>
    <property type="match status" value="1"/>
</dbReference>
<dbReference type="InterPro" id="IPR051549">
    <property type="entry name" value="PEP_Utilizing_Enz"/>
</dbReference>
<dbReference type="InterPro" id="IPR008279">
    <property type="entry name" value="PEP-util_enz_mobile_dom"/>
</dbReference>
<dbReference type="PANTHER" id="PTHR43615:SF1">
    <property type="entry name" value="PPDK_N DOMAIN-CONTAINING PROTEIN"/>
    <property type="match status" value="1"/>
</dbReference>
<dbReference type="Pfam" id="PF01326">
    <property type="entry name" value="PPDK_N"/>
    <property type="match status" value="1"/>
</dbReference>
<evidence type="ECO:0000313" key="4">
    <source>
        <dbReference type="Proteomes" id="UP000595917"/>
    </source>
</evidence>
<dbReference type="KEGG" id="bhc:JFL75_04970"/>
<evidence type="ECO:0000313" key="3">
    <source>
        <dbReference type="EMBL" id="QQO10275.1"/>
    </source>
</evidence>
<dbReference type="Proteomes" id="UP000595917">
    <property type="component" value="Chromosome"/>
</dbReference>
<protein>
    <recommendedName>
        <fullName evidence="5">Phosphoenolpyruvate synthase</fullName>
    </recommendedName>
</protein>
<feature type="domain" description="PEP-utilising enzyme mobile" evidence="1">
    <location>
        <begin position="726"/>
        <end position="797"/>
    </location>
</feature>
<dbReference type="GO" id="GO:0016301">
    <property type="term" value="F:kinase activity"/>
    <property type="evidence" value="ECO:0007669"/>
    <property type="project" value="InterPro"/>
</dbReference>
<reference evidence="3" key="1">
    <citation type="submission" date="2021-01" db="EMBL/GenBank/DDBJ databases">
        <title>Description of Breznakiella homolactica.</title>
        <authorList>
            <person name="Song Y."/>
            <person name="Brune A."/>
        </authorList>
    </citation>
    <scope>NUCLEOTIDE SEQUENCE</scope>
    <source>
        <strain evidence="3">RmG30</strain>
    </source>
</reference>
<dbReference type="Gene3D" id="3.30.1490.20">
    <property type="entry name" value="ATP-grasp fold, A domain"/>
    <property type="match status" value="1"/>
</dbReference>
<feature type="domain" description="Pyruvate phosphate dikinase AMP/ATP-binding" evidence="2">
    <location>
        <begin position="63"/>
        <end position="252"/>
    </location>
</feature>
<organism evidence="3 4">
    <name type="scientific">Breznakiella homolactica</name>
    <dbReference type="NCBI Taxonomy" id="2798577"/>
    <lineage>
        <taxon>Bacteria</taxon>
        <taxon>Pseudomonadati</taxon>
        <taxon>Spirochaetota</taxon>
        <taxon>Spirochaetia</taxon>
        <taxon>Spirochaetales</taxon>
        <taxon>Breznakiellaceae</taxon>
        <taxon>Breznakiella</taxon>
    </lineage>
</organism>
<name>A0A7T7XPU0_9SPIR</name>
<dbReference type="GO" id="GO:0005524">
    <property type="term" value="F:ATP binding"/>
    <property type="evidence" value="ECO:0007669"/>
    <property type="project" value="InterPro"/>
</dbReference>
<evidence type="ECO:0000259" key="2">
    <source>
        <dbReference type="Pfam" id="PF01326"/>
    </source>
</evidence>
<dbReference type="SUPFAM" id="SSF52009">
    <property type="entry name" value="Phosphohistidine domain"/>
    <property type="match status" value="1"/>
</dbReference>